<dbReference type="EMBL" id="DVAD01000016">
    <property type="protein sequence ID" value="HIJ99846.1"/>
    <property type="molecule type" value="Genomic_DNA"/>
</dbReference>
<comment type="caution">
    <text evidence="1">The sequence shown here is derived from an EMBL/GenBank/DDBJ whole genome shotgun (WGS) entry which is preliminary data.</text>
</comment>
<dbReference type="AlphaFoldDB" id="A0A832V2K3"/>
<evidence type="ECO:0000313" key="1">
    <source>
        <dbReference type="EMBL" id="HIJ99846.1"/>
    </source>
</evidence>
<accession>A0A832V2K3</accession>
<name>A0A832V2K3_9ARCH</name>
<evidence type="ECO:0000313" key="2">
    <source>
        <dbReference type="Proteomes" id="UP000604391"/>
    </source>
</evidence>
<proteinExistence type="predicted"/>
<organism evidence="1 2">
    <name type="scientific">Candidatus Undinarchaeum marinum</name>
    <dbReference type="NCBI Taxonomy" id="2756141"/>
    <lineage>
        <taxon>Archaea</taxon>
        <taxon>Candidatus Undinarchaeota</taxon>
        <taxon>Candidatus Undinarchaeia</taxon>
        <taxon>Candidatus Undinarchaeales</taxon>
        <taxon>Candidatus Undinarchaeaceae</taxon>
        <taxon>Candidatus Undinarchaeum</taxon>
    </lineage>
</organism>
<protein>
    <submittedName>
        <fullName evidence="1">Uncharacterized protein</fullName>
    </submittedName>
</protein>
<keyword evidence="2" id="KW-1185">Reference proteome</keyword>
<reference evidence="1 2" key="1">
    <citation type="journal article" name="Nat. Commun.">
        <title>Undinarchaeota illuminate DPANN phylogeny and the impact of gene transfer on archaeal evolution.</title>
        <authorList>
            <person name="Dombrowski N."/>
            <person name="Williams T.A."/>
            <person name="Sun J."/>
            <person name="Woodcroft B.J."/>
            <person name="Lee J.H."/>
            <person name="Minh B.Q."/>
            <person name="Rinke C."/>
            <person name="Spang A."/>
        </authorList>
    </citation>
    <scope>NUCLEOTIDE SEQUENCE [LARGE SCALE GENOMIC DNA]</scope>
    <source>
        <strain evidence="1">MAG_bin17</strain>
    </source>
</reference>
<sequence>MFWTKDPREKVRTILMNMYGAVTSKTPWGAPLWKKYDRNTKKLRRLIEKESSVRAMRFDIDEEKMSLEAILNRLDRMEPTQFREMSKIIYKTTRSLS</sequence>
<gene>
    <name evidence="1" type="ORF">H1011_03465</name>
</gene>
<dbReference type="Proteomes" id="UP000604391">
    <property type="component" value="Unassembled WGS sequence"/>
</dbReference>